<evidence type="ECO:0000313" key="2">
    <source>
        <dbReference type="Proteomes" id="UP000439903"/>
    </source>
</evidence>
<protein>
    <submittedName>
        <fullName evidence="1">Uncharacterized protein</fullName>
    </submittedName>
</protein>
<proteinExistence type="predicted"/>
<dbReference type="AlphaFoldDB" id="A0A8H4EPD8"/>
<organism evidence="1 2">
    <name type="scientific">Gigaspora margarita</name>
    <dbReference type="NCBI Taxonomy" id="4874"/>
    <lineage>
        <taxon>Eukaryota</taxon>
        <taxon>Fungi</taxon>
        <taxon>Fungi incertae sedis</taxon>
        <taxon>Mucoromycota</taxon>
        <taxon>Glomeromycotina</taxon>
        <taxon>Glomeromycetes</taxon>
        <taxon>Diversisporales</taxon>
        <taxon>Gigasporaceae</taxon>
        <taxon>Gigaspora</taxon>
    </lineage>
</organism>
<reference evidence="1 2" key="1">
    <citation type="journal article" date="2019" name="Environ. Microbiol.">
        <title>At the nexus of three kingdoms: the genome of the mycorrhizal fungus Gigaspora margarita provides insights into plant, endobacterial and fungal interactions.</title>
        <authorList>
            <person name="Venice F."/>
            <person name="Ghignone S."/>
            <person name="Salvioli di Fossalunga A."/>
            <person name="Amselem J."/>
            <person name="Novero M."/>
            <person name="Xianan X."/>
            <person name="Sedzielewska Toro K."/>
            <person name="Morin E."/>
            <person name="Lipzen A."/>
            <person name="Grigoriev I.V."/>
            <person name="Henrissat B."/>
            <person name="Martin F.M."/>
            <person name="Bonfante P."/>
        </authorList>
    </citation>
    <scope>NUCLEOTIDE SEQUENCE [LARGE SCALE GENOMIC DNA]</scope>
    <source>
        <strain evidence="1 2">BEG34</strain>
    </source>
</reference>
<gene>
    <name evidence="1" type="ORF">F8M41_012528</name>
</gene>
<keyword evidence="2" id="KW-1185">Reference proteome</keyword>
<dbReference type="OrthoDB" id="2421737at2759"/>
<sequence length="104" mass="11946">MIQNFGDPSVKFVGEVEFWTNAPNTEKDRNTLKNLYEDGFLNILSSTSSDKADGSLQALDKTFWDCFRNSYDVNSRGIDGKVRILSIITENFIYQKLIDELKVR</sequence>
<comment type="caution">
    <text evidence="1">The sequence shown here is derived from an EMBL/GenBank/DDBJ whole genome shotgun (WGS) entry which is preliminary data.</text>
</comment>
<dbReference type="Proteomes" id="UP000439903">
    <property type="component" value="Unassembled WGS sequence"/>
</dbReference>
<dbReference type="EMBL" id="WTPW01000255">
    <property type="protein sequence ID" value="KAF0529913.1"/>
    <property type="molecule type" value="Genomic_DNA"/>
</dbReference>
<accession>A0A8H4EPD8</accession>
<evidence type="ECO:0000313" key="1">
    <source>
        <dbReference type="EMBL" id="KAF0529913.1"/>
    </source>
</evidence>
<name>A0A8H4EPD8_GIGMA</name>